<reference evidence="1" key="2">
    <citation type="submission" date="2019-01" db="EMBL/GenBank/DDBJ databases">
        <authorList>
            <consortium name="NCBI Pathogen Detection Project"/>
        </authorList>
    </citation>
    <scope>NUCLEOTIDE SEQUENCE</scope>
    <source>
        <strain evidence="1">P125109</strain>
    </source>
</reference>
<proteinExistence type="predicted"/>
<gene>
    <name evidence="1" type="ORF">G2720_25830</name>
</gene>
<reference evidence="1" key="1">
    <citation type="journal article" date="2018" name="Genome Biol.">
        <title>SKESA: strategic k-mer extension for scrupulous assemblies.</title>
        <authorList>
            <person name="Souvorov A."/>
            <person name="Agarwala R."/>
            <person name="Lipman D.J."/>
        </authorList>
    </citation>
    <scope>NUCLEOTIDE SEQUENCE</scope>
    <source>
        <strain evidence="1">P125109</strain>
    </source>
</reference>
<evidence type="ECO:0000313" key="1">
    <source>
        <dbReference type="EMBL" id="HAE0521218.1"/>
    </source>
</evidence>
<accession>A0A724WM12</accession>
<protein>
    <submittedName>
        <fullName evidence="1">Uncharacterized protein</fullName>
    </submittedName>
</protein>
<name>A0A724WM12_SALEP</name>
<organism evidence="1">
    <name type="scientific">Salmonella enteritidis PT4 (strain P125109)</name>
    <dbReference type="NCBI Taxonomy" id="550537"/>
    <lineage>
        <taxon>Bacteria</taxon>
        <taxon>Pseudomonadati</taxon>
        <taxon>Pseudomonadota</taxon>
        <taxon>Gammaproteobacteria</taxon>
        <taxon>Enterobacterales</taxon>
        <taxon>Enterobacteriaceae</taxon>
        <taxon>Salmonella</taxon>
    </lineage>
</organism>
<dbReference type="EMBL" id="DAAQRD010000115">
    <property type="protein sequence ID" value="HAE0521218.1"/>
    <property type="molecule type" value="Genomic_DNA"/>
</dbReference>
<dbReference type="AlphaFoldDB" id="A0A724WM12"/>
<sequence length="120" mass="14026">MTSRISILVEQTLLLVDYCIKFGKVIPKNLLQLFCRVNGGRFISADEYRELKKKSAELELIQQSSDRTTKEQKQDISYLQTQFESDRQVFESGRQVIENKIKKQQDKFSDDKNTFRGGQL</sequence>
<comment type="caution">
    <text evidence="1">The sequence shown here is derived from an EMBL/GenBank/DDBJ whole genome shotgun (WGS) entry which is preliminary data.</text>
</comment>